<dbReference type="GO" id="GO:0043161">
    <property type="term" value="P:proteasome-mediated ubiquitin-dependent protein catabolic process"/>
    <property type="evidence" value="ECO:0007669"/>
    <property type="project" value="TreeGrafter"/>
</dbReference>
<name>A0A8K0C961_IGNLU</name>
<dbReference type="InterPro" id="IPR001841">
    <property type="entry name" value="Znf_RING"/>
</dbReference>
<dbReference type="GO" id="GO:0008270">
    <property type="term" value="F:zinc ion binding"/>
    <property type="evidence" value="ECO:0007669"/>
    <property type="project" value="UniProtKB-KW"/>
</dbReference>
<feature type="domain" description="RING-type" evidence="5">
    <location>
        <begin position="190"/>
        <end position="225"/>
    </location>
</feature>
<proteinExistence type="predicted"/>
<dbReference type="Proteomes" id="UP000801492">
    <property type="component" value="Unassembled WGS sequence"/>
</dbReference>
<evidence type="ECO:0000256" key="1">
    <source>
        <dbReference type="ARBA" id="ARBA00022723"/>
    </source>
</evidence>
<dbReference type="InterPro" id="IPR013083">
    <property type="entry name" value="Znf_RING/FYVE/PHD"/>
</dbReference>
<gene>
    <name evidence="6" type="ORF">ILUMI_24446</name>
</gene>
<dbReference type="EMBL" id="VTPC01090703">
    <property type="protein sequence ID" value="KAF2881749.1"/>
    <property type="molecule type" value="Genomic_DNA"/>
</dbReference>
<dbReference type="GO" id="GO:0061630">
    <property type="term" value="F:ubiquitin protein ligase activity"/>
    <property type="evidence" value="ECO:0007669"/>
    <property type="project" value="TreeGrafter"/>
</dbReference>
<protein>
    <recommendedName>
        <fullName evidence="5">RING-type domain-containing protein</fullName>
    </recommendedName>
</protein>
<dbReference type="GO" id="GO:0005737">
    <property type="term" value="C:cytoplasm"/>
    <property type="evidence" value="ECO:0007669"/>
    <property type="project" value="TreeGrafter"/>
</dbReference>
<dbReference type="PANTHER" id="PTHR45877">
    <property type="entry name" value="E3 UBIQUITIN-PROTEIN LIGASE SIAH2"/>
    <property type="match status" value="1"/>
</dbReference>
<accession>A0A8K0C961</accession>
<keyword evidence="7" id="KW-1185">Reference proteome</keyword>
<evidence type="ECO:0000313" key="6">
    <source>
        <dbReference type="EMBL" id="KAF2881749.1"/>
    </source>
</evidence>
<evidence type="ECO:0000259" key="5">
    <source>
        <dbReference type="PROSITE" id="PS50089"/>
    </source>
</evidence>
<sequence>MDAIGESFHFHEYNKALCPFRKYGCRDSFPEFEKRLHEKVCPLRYFFCPICVIWKGTAENFRSHIAESFWQRDSVYFPIKLERGIEVLRSGDEAYVLFYRYEMQSGYLYIALKYALLEDTTCPVCKVIMDGPIIQSHIGHSMCHKCNEMTLRMNKTRNFALEELCVKMSKYTKNTDNKFDDEEVLKGLECPVCLDYMRPPVKVCLSGHSICKYCRPKLNECPMCRRPFTTVRNLSLESISNKIHYKCMNANKECEFSDVLENICNHEENCSSN</sequence>
<dbReference type="SUPFAM" id="SSF49599">
    <property type="entry name" value="TRAF domain-like"/>
    <property type="match status" value="1"/>
</dbReference>
<comment type="caution">
    <text evidence="6">The sequence shown here is derived from an EMBL/GenBank/DDBJ whole genome shotgun (WGS) entry which is preliminary data.</text>
</comment>
<evidence type="ECO:0000256" key="4">
    <source>
        <dbReference type="PROSITE-ProRule" id="PRU00175"/>
    </source>
</evidence>
<keyword evidence="3" id="KW-0862">Zinc</keyword>
<organism evidence="6 7">
    <name type="scientific">Ignelater luminosus</name>
    <name type="common">Cucubano</name>
    <name type="synonym">Pyrophorus luminosus</name>
    <dbReference type="NCBI Taxonomy" id="2038154"/>
    <lineage>
        <taxon>Eukaryota</taxon>
        <taxon>Metazoa</taxon>
        <taxon>Ecdysozoa</taxon>
        <taxon>Arthropoda</taxon>
        <taxon>Hexapoda</taxon>
        <taxon>Insecta</taxon>
        <taxon>Pterygota</taxon>
        <taxon>Neoptera</taxon>
        <taxon>Endopterygota</taxon>
        <taxon>Coleoptera</taxon>
        <taxon>Polyphaga</taxon>
        <taxon>Elateriformia</taxon>
        <taxon>Elateroidea</taxon>
        <taxon>Elateridae</taxon>
        <taxon>Agrypninae</taxon>
        <taxon>Pyrophorini</taxon>
        <taxon>Ignelater</taxon>
    </lineage>
</organism>
<dbReference type="Pfam" id="PF21362">
    <property type="entry name" value="Sina_RING"/>
    <property type="match status" value="1"/>
</dbReference>
<dbReference type="PANTHER" id="PTHR45877:SF2">
    <property type="entry name" value="E3 UBIQUITIN-PROTEIN LIGASE SINA-RELATED"/>
    <property type="match status" value="1"/>
</dbReference>
<evidence type="ECO:0000256" key="2">
    <source>
        <dbReference type="ARBA" id="ARBA00022771"/>
    </source>
</evidence>
<dbReference type="AlphaFoldDB" id="A0A8K0C961"/>
<reference evidence="6" key="1">
    <citation type="submission" date="2019-08" db="EMBL/GenBank/DDBJ databases">
        <title>The genome of the North American firefly Photinus pyralis.</title>
        <authorList>
            <consortium name="Photinus pyralis genome working group"/>
            <person name="Fallon T.R."/>
            <person name="Sander Lower S.E."/>
            <person name="Weng J.-K."/>
        </authorList>
    </citation>
    <scope>NUCLEOTIDE SEQUENCE</scope>
    <source>
        <strain evidence="6">TRF0915ILg1</strain>
        <tissue evidence="6">Whole body</tissue>
    </source>
</reference>
<evidence type="ECO:0000256" key="3">
    <source>
        <dbReference type="ARBA" id="ARBA00022833"/>
    </source>
</evidence>
<dbReference type="InterPro" id="IPR049548">
    <property type="entry name" value="Sina-like_RING"/>
</dbReference>
<dbReference type="GO" id="GO:0031624">
    <property type="term" value="F:ubiquitin conjugating enzyme binding"/>
    <property type="evidence" value="ECO:0007669"/>
    <property type="project" value="TreeGrafter"/>
</dbReference>
<evidence type="ECO:0000313" key="7">
    <source>
        <dbReference type="Proteomes" id="UP000801492"/>
    </source>
</evidence>
<dbReference type="OrthoDB" id="6677380at2759"/>
<keyword evidence="1" id="KW-0479">Metal-binding</keyword>
<dbReference type="SUPFAM" id="SSF57850">
    <property type="entry name" value="RING/U-box"/>
    <property type="match status" value="1"/>
</dbReference>
<keyword evidence="2 4" id="KW-0863">Zinc-finger</keyword>
<dbReference type="InterPro" id="IPR004162">
    <property type="entry name" value="SINA-like_animal"/>
</dbReference>
<dbReference type="Gene3D" id="3.30.40.10">
    <property type="entry name" value="Zinc/RING finger domain, C3HC4 (zinc finger)"/>
    <property type="match status" value="2"/>
</dbReference>
<dbReference type="PROSITE" id="PS50089">
    <property type="entry name" value="ZF_RING_2"/>
    <property type="match status" value="1"/>
</dbReference>